<dbReference type="Proteomes" id="UP000016922">
    <property type="component" value="Unassembled WGS sequence"/>
</dbReference>
<dbReference type="OMA" id="VFLRWDY"/>
<feature type="transmembrane region" description="Helical" evidence="1">
    <location>
        <begin position="320"/>
        <end position="341"/>
    </location>
</feature>
<feature type="transmembrane region" description="Helical" evidence="1">
    <location>
        <begin position="78"/>
        <end position="98"/>
    </location>
</feature>
<accession>S3CUQ1</accession>
<feature type="transmembrane region" description="Helical" evidence="1">
    <location>
        <begin position="188"/>
        <end position="207"/>
    </location>
</feature>
<dbReference type="EMBL" id="KE145368">
    <property type="protein sequence ID" value="EPE28714.1"/>
    <property type="molecule type" value="Genomic_DNA"/>
</dbReference>
<dbReference type="RefSeq" id="XP_008084622.1">
    <property type="nucleotide sequence ID" value="XM_008086431.1"/>
</dbReference>
<evidence type="ECO:0000256" key="1">
    <source>
        <dbReference type="SAM" id="Phobius"/>
    </source>
</evidence>
<reference evidence="2 3" key="1">
    <citation type="journal article" date="2013" name="BMC Genomics">
        <title>Genomics-driven discovery of the pneumocandin biosynthetic gene cluster in the fungus Glarea lozoyensis.</title>
        <authorList>
            <person name="Chen L."/>
            <person name="Yue Q."/>
            <person name="Zhang X."/>
            <person name="Xiang M."/>
            <person name="Wang C."/>
            <person name="Li S."/>
            <person name="Che Y."/>
            <person name="Ortiz-Lopez F.J."/>
            <person name="Bills G.F."/>
            <person name="Liu X."/>
            <person name="An Z."/>
        </authorList>
    </citation>
    <scope>NUCLEOTIDE SEQUENCE [LARGE SCALE GENOMIC DNA]</scope>
    <source>
        <strain evidence="3">ATCC 20868 / MF5171</strain>
    </source>
</reference>
<feature type="transmembrane region" description="Helical" evidence="1">
    <location>
        <begin position="158"/>
        <end position="176"/>
    </location>
</feature>
<feature type="transmembrane region" description="Helical" evidence="1">
    <location>
        <begin position="48"/>
        <end position="71"/>
    </location>
</feature>
<dbReference type="HOGENOM" id="CLU_038717_2_0_1"/>
<evidence type="ECO:0000313" key="3">
    <source>
        <dbReference type="Proteomes" id="UP000016922"/>
    </source>
</evidence>
<protein>
    <submittedName>
        <fullName evidence="2">Uncharacterized protein</fullName>
    </submittedName>
</protein>
<dbReference type="KEGG" id="glz:GLAREA_09835"/>
<name>S3CUQ1_GLAL2</name>
<feature type="transmembrane region" description="Helical" evidence="1">
    <location>
        <begin position="228"/>
        <end position="250"/>
    </location>
</feature>
<dbReference type="OrthoDB" id="1669814at2759"/>
<gene>
    <name evidence="2" type="ORF">GLAREA_09835</name>
</gene>
<keyword evidence="3" id="KW-1185">Reference proteome</keyword>
<dbReference type="AlphaFoldDB" id="S3CUQ1"/>
<keyword evidence="1" id="KW-0472">Membrane</keyword>
<feature type="transmembrane region" description="Helical" evidence="1">
    <location>
        <begin position="118"/>
        <end position="138"/>
    </location>
</feature>
<sequence>MSFKLPAILLFLISLAAVYCIIILQVNNTTFDQLAASRLPGAPSDADLAYTGIKALDGTLAGIIYFAWIVAEGGSTALSLFGIYLVGQVVPCSAIVLVEGLRKGNEGRIFRFSTAWSLLYQCVPWGIIMPIYCATHLWTTKSNSKSALFVNPSKISTLPIAVTIGLIIPTILMAIPSTTPARHNAFNALWQLFPLWIAISQFFLSSFAPTIPQTVENSIKSLRRLYRFSLTISSVVHLSILAISIAPGLFTQFLPLGPLEAISPTKVFAPMTPFNITKASLREGCLHLLQYDVFFACGSTLIWSLVQWNHVTPGKNLGRVLKFLGWCLLSGPGGAALVAVWGRDEEVFGESGRKNL</sequence>
<proteinExistence type="predicted"/>
<evidence type="ECO:0000313" key="2">
    <source>
        <dbReference type="EMBL" id="EPE28714.1"/>
    </source>
</evidence>
<dbReference type="eggNOG" id="ENOG502SHVK">
    <property type="taxonomic scope" value="Eukaryota"/>
</dbReference>
<dbReference type="GeneID" id="19468882"/>
<keyword evidence="1" id="KW-1133">Transmembrane helix</keyword>
<keyword evidence="1" id="KW-0812">Transmembrane</keyword>
<feature type="transmembrane region" description="Helical" evidence="1">
    <location>
        <begin position="288"/>
        <end position="308"/>
    </location>
</feature>
<organism evidence="2 3">
    <name type="scientific">Glarea lozoyensis (strain ATCC 20868 / MF5171)</name>
    <dbReference type="NCBI Taxonomy" id="1116229"/>
    <lineage>
        <taxon>Eukaryota</taxon>
        <taxon>Fungi</taxon>
        <taxon>Dikarya</taxon>
        <taxon>Ascomycota</taxon>
        <taxon>Pezizomycotina</taxon>
        <taxon>Leotiomycetes</taxon>
        <taxon>Helotiales</taxon>
        <taxon>Helotiaceae</taxon>
        <taxon>Glarea</taxon>
    </lineage>
</organism>